<evidence type="ECO:0008006" key="3">
    <source>
        <dbReference type="Google" id="ProtNLM"/>
    </source>
</evidence>
<protein>
    <recommendedName>
        <fullName evidence="3">Solute-binding protein family 3/N-terminal domain-containing protein</fullName>
    </recommendedName>
</protein>
<dbReference type="RefSeq" id="WP_235313698.1">
    <property type="nucleotide sequence ID" value="NZ_JAKGAS010000009.1"/>
</dbReference>
<dbReference type="SUPFAM" id="SSF53850">
    <property type="entry name" value="Periplasmic binding protein-like II"/>
    <property type="match status" value="1"/>
</dbReference>
<organism evidence="1 2">
    <name type="scientific">Paraglaciecola algarum</name>
    <dbReference type="NCBI Taxonomy" id="3050085"/>
    <lineage>
        <taxon>Bacteria</taxon>
        <taxon>Pseudomonadati</taxon>
        <taxon>Pseudomonadota</taxon>
        <taxon>Gammaproteobacteria</taxon>
        <taxon>Alteromonadales</taxon>
        <taxon>Alteromonadaceae</taxon>
        <taxon>Paraglaciecola</taxon>
    </lineage>
</organism>
<proteinExistence type="predicted"/>
<accession>A0ABS9DA24</accession>
<comment type="caution">
    <text evidence="1">The sequence shown here is derived from an EMBL/GenBank/DDBJ whole genome shotgun (WGS) entry which is preliminary data.</text>
</comment>
<sequence>MKPFYKTSTAIPHLQRFTLLAITLALNFIYISAINACELVNNENEKVLVFPPKSDSLQPEKDYIFQLLKLVLQKSEDKYGPCIAKLHKYKLPLARIELYLENNHLLNVVALTANTLRDERFRPVPIPISKGLMGYRLFIIRNDAQEKFNNVNSLQDLQNFVAGQGIGWPDVDVLNQNNLPVQEAGSIKTLIDMLVHERFDYFPRGSLQIITELNTYGDKPVQIEKHLVLRYPSLTAFYVNKQNEGLAERLEYGLNKTIDDGSFDQFFFSHPSSIEAVANLDLKNKTVLQICNPILPKWVPINQNKYWLEPWPKDFQNTGCNIKHD</sequence>
<keyword evidence="2" id="KW-1185">Reference proteome</keyword>
<evidence type="ECO:0000313" key="2">
    <source>
        <dbReference type="Proteomes" id="UP001521137"/>
    </source>
</evidence>
<gene>
    <name evidence="1" type="ORF">L0668_15845</name>
</gene>
<reference evidence="1 2" key="1">
    <citation type="submission" date="2022-01" db="EMBL/GenBank/DDBJ databases">
        <title>Paraglaciecola sp. G1-23.</title>
        <authorList>
            <person name="Jin M.S."/>
            <person name="Han D.M."/>
            <person name="Kim H.M."/>
            <person name="Jeon C.O."/>
        </authorList>
    </citation>
    <scope>NUCLEOTIDE SEQUENCE [LARGE SCALE GENOMIC DNA]</scope>
    <source>
        <strain evidence="1 2">G1-23</strain>
    </source>
</reference>
<dbReference type="EMBL" id="JAKGAS010000009">
    <property type="protein sequence ID" value="MCF2949594.1"/>
    <property type="molecule type" value="Genomic_DNA"/>
</dbReference>
<dbReference type="Proteomes" id="UP001521137">
    <property type="component" value="Unassembled WGS sequence"/>
</dbReference>
<name>A0ABS9DA24_9ALTE</name>
<evidence type="ECO:0000313" key="1">
    <source>
        <dbReference type="EMBL" id="MCF2949594.1"/>
    </source>
</evidence>